<accession>A0AAV2CSV6</accession>
<feature type="compositionally biased region" description="Polar residues" evidence="1">
    <location>
        <begin position="120"/>
        <end position="139"/>
    </location>
</feature>
<protein>
    <submittedName>
        <fullName evidence="2">Uncharacterized protein</fullName>
    </submittedName>
</protein>
<dbReference type="EMBL" id="OZ034814">
    <property type="protein sequence ID" value="CAL1359668.1"/>
    <property type="molecule type" value="Genomic_DNA"/>
</dbReference>
<dbReference type="Proteomes" id="UP001497516">
    <property type="component" value="Chromosome 10"/>
</dbReference>
<feature type="region of interest" description="Disordered" evidence="1">
    <location>
        <begin position="78"/>
        <end position="166"/>
    </location>
</feature>
<sequence length="166" mass="18043">MELSCSHNILSTTAAPQYTRESVDIRPNANPQHSMVQTESIIKEATFSIPTNKNIPGPQIPLAHSPKNIPSTTYIAEPHKPTQQRISKPKTQRGQQGFQHKLVHKNDLPCVLSGTRRVSPGQQNSPPQSELSATASSQCIPELVRGSHEDKVGANPNSWVSGQGAK</sequence>
<proteinExistence type="predicted"/>
<dbReference type="AlphaFoldDB" id="A0AAV2CSV6"/>
<keyword evidence="3" id="KW-1185">Reference proteome</keyword>
<evidence type="ECO:0000313" key="3">
    <source>
        <dbReference type="Proteomes" id="UP001497516"/>
    </source>
</evidence>
<feature type="compositionally biased region" description="Polar residues" evidence="1">
    <location>
        <begin position="155"/>
        <end position="166"/>
    </location>
</feature>
<organism evidence="2 3">
    <name type="scientific">Linum trigynum</name>
    <dbReference type="NCBI Taxonomy" id="586398"/>
    <lineage>
        <taxon>Eukaryota</taxon>
        <taxon>Viridiplantae</taxon>
        <taxon>Streptophyta</taxon>
        <taxon>Embryophyta</taxon>
        <taxon>Tracheophyta</taxon>
        <taxon>Spermatophyta</taxon>
        <taxon>Magnoliopsida</taxon>
        <taxon>eudicotyledons</taxon>
        <taxon>Gunneridae</taxon>
        <taxon>Pentapetalae</taxon>
        <taxon>rosids</taxon>
        <taxon>fabids</taxon>
        <taxon>Malpighiales</taxon>
        <taxon>Linaceae</taxon>
        <taxon>Linum</taxon>
    </lineage>
</organism>
<reference evidence="2 3" key="1">
    <citation type="submission" date="2024-04" db="EMBL/GenBank/DDBJ databases">
        <authorList>
            <person name="Fracassetti M."/>
        </authorList>
    </citation>
    <scope>NUCLEOTIDE SEQUENCE [LARGE SCALE GENOMIC DNA]</scope>
</reference>
<evidence type="ECO:0000313" key="2">
    <source>
        <dbReference type="EMBL" id="CAL1359668.1"/>
    </source>
</evidence>
<name>A0AAV2CSV6_9ROSI</name>
<gene>
    <name evidence="2" type="ORF">LTRI10_LOCUS7142</name>
</gene>
<evidence type="ECO:0000256" key="1">
    <source>
        <dbReference type="SAM" id="MobiDB-lite"/>
    </source>
</evidence>